<comment type="caution">
    <text evidence="1">The sequence shown here is derived from an EMBL/GenBank/DDBJ whole genome shotgun (WGS) entry which is preliminary data.</text>
</comment>
<proteinExistence type="predicted"/>
<dbReference type="AlphaFoldDB" id="A0A1B6W0L0"/>
<evidence type="ECO:0000313" key="1">
    <source>
        <dbReference type="EMBL" id="OAM44136.1"/>
    </source>
</evidence>
<dbReference type="STRING" id="1795832.A7Q00_02630"/>
<dbReference type="OrthoDB" id="9787127at2"/>
<sequence length="114" mass="13235">MMGEEQLKQEFHKAMLDIYYNALDFPKPYRATRFFQMVNELGGKKAADKLLSTGDRTQSGFAELILSGGGIHALQYSMEYLVLQKPWCDLFTEEQLAVAYKRLERAEFKFPEKQ</sequence>
<accession>A0A1B6W0L0</accession>
<protein>
    <submittedName>
        <fullName evidence="1">Uncharacterized protein</fullName>
    </submittedName>
</protein>
<evidence type="ECO:0000313" key="2">
    <source>
        <dbReference type="Proteomes" id="UP000077726"/>
    </source>
</evidence>
<organism evidence="1 2">
    <name type="scientific">Eikenella halliae</name>
    <dbReference type="NCBI Taxonomy" id="1795832"/>
    <lineage>
        <taxon>Bacteria</taxon>
        <taxon>Pseudomonadati</taxon>
        <taxon>Pseudomonadota</taxon>
        <taxon>Betaproteobacteria</taxon>
        <taxon>Neisseriales</taxon>
        <taxon>Neisseriaceae</taxon>
        <taxon>Eikenella</taxon>
    </lineage>
</organism>
<gene>
    <name evidence="1" type="ORF">A7Q00_02630</name>
</gene>
<dbReference type="Proteomes" id="UP000077726">
    <property type="component" value="Unassembled WGS sequence"/>
</dbReference>
<name>A0A1B6W0L0_9NEIS</name>
<dbReference type="RefSeq" id="WP_064089097.1">
    <property type="nucleotide sequence ID" value="NZ_LXSQ01000007.1"/>
</dbReference>
<keyword evidence="2" id="KW-1185">Reference proteome</keyword>
<reference evidence="2" key="1">
    <citation type="submission" date="2016-05" db="EMBL/GenBank/DDBJ databases">
        <title>Draft genome of Corynebacterium afermentans subsp. afermentans LCDC 88199T.</title>
        <authorList>
            <person name="Bernier A.-M."/>
            <person name="Bernard K."/>
        </authorList>
    </citation>
    <scope>NUCLEOTIDE SEQUENCE [LARGE SCALE GENOMIC DNA]</scope>
    <source>
        <strain evidence="2">NML130454</strain>
    </source>
</reference>
<dbReference type="EMBL" id="LXSQ01000007">
    <property type="protein sequence ID" value="OAM44136.1"/>
    <property type="molecule type" value="Genomic_DNA"/>
</dbReference>